<name>A0AAE0Y5S0_9GAST</name>
<keyword evidence="2" id="KW-1185">Reference proteome</keyword>
<proteinExistence type="predicted"/>
<evidence type="ECO:0000313" key="1">
    <source>
        <dbReference type="EMBL" id="KAK3734029.1"/>
    </source>
</evidence>
<organism evidence="1 2">
    <name type="scientific">Elysia crispata</name>
    <name type="common">lettuce slug</name>
    <dbReference type="NCBI Taxonomy" id="231223"/>
    <lineage>
        <taxon>Eukaryota</taxon>
        <taxon>Metazoa</taxon>
        <taxon>Spiralia</taxon>
        <taxon>Lophotrochozoa</taxon>
        <taxon>Mollusca</taxon>
        <taxon>Gastropoda</taxon>
        <taxon>Heterobranchia</taxon>
        <taxon>Euthyneura</taxon>
        <taxon>Panpulmonata</taxon>
        <taxon>Sacoglossa</taxon>
        <taxon>Placobranchoidea</taxon>
        <taxon>Plakobranchidae</taxon>
        <taxon>Elysia</taxon>
    </lineage>
</organism>
<sequence>MEPKHTIELLVLHDSVVLIRPAQCKQEEPILDGDDLEFASSDDVDPGRCQREILIHKFSGTFHSCAIGGGEQRNNRDGIEKQHLGGYAGHHITILVDMQVTTSPSWWICRSPHHHLGGYVGHHITILVDMSVTTSLSWLICRSPYHHLGGYAGHHITILVVMQVTISPSWLICKYPYW</sequence>
<comment type="caution">
    <text evidence="1">The sequence shown here is derived from an EMBL/GenBank/DDBJ whole genome shotgun (WGS) entry which is preliminary data.</text>
</comment>
<reference evidence="1" key="1">
    <citation type="journal article" date="2023" name="G3 (Bethesda)">
        <title>A reference genome for the long-term kleptoplast-retaining sea slug Elysia crispata morphotype clarki.</title>
        <authorList>
            <person name="Eastman K.E."/>
            <person name="Pendleton A.L."/>
            <person name="Shaikh M.A."/>
            <person name="Suttiyut T."/>
            <person name="Ogas R."/>
            <person name="Tomko P."/>
            <person name="Gavelis G."/>
            <person name="Widhalm J.R."/>
            <person name="Wisecaver J.H."/>
        </authorList>
    </citation>
    <scope>NUCLEOTIDE SEQUENCE</scope>
    <source>
        <strain evidence="1">ECLA1</strain>
    </source>
</reference>
<accession>A0AAE0Y5S0</accession>
<gene>
    <name evidence="1" type="ORF">RRG08_004413</name>
</gene>
<dbReference type="EMBL" id="JAWDGP010006866">
    <property type="protein sequence ID" value="KAK3734029.1"/>
    <property type="molecule type" value="Genomic_DNA"/>
</dbReference>
<dbReference type="AlphaFoldDB" id="A0AAE0Y5S0"/>
<dbReference type="Proteomes" id="UP001283361">
    <property type="component" value="Unassembled WGS sequence"/>
</dbReference>
<evidence type="ECO:0000313" key="2">
    <source>
        <dbReference type="Proteomes" id="UP001283361"/>
    </source>
</evidence>
<protein>
    <submittedName>
        <fullName evidence="1">Uncharacterized protein</fullName>
    </submittedName>
</protein>